<dbReference type="HAMAP" id="MF_00151">
    <property type="entry name" value="PPAT_bact"/>
    <property type="match status" value="1"/>
</dbReference>
<organism evidence="11 12">
    <name type="scientific">candidate division TA06 bacterium</name>
    <dbReference type="NCBI Taxonomy" id="2250710"/>
    <lineage>
        <taxon>Bacteria</taxon>
        <taxon>Bacteria division TA06</taxon>
    </lineage>
</organism>
<proteinExistence type="inferred from homology"/>
<evidence type="ECO:0000313" key="12">
    <source>
        <dbReference type="Proteomes" id="UP000315525"/>
    </source>
</evidence>
<sequence length="160" mass="17812">MSKVIYPGTFDPITNGHIDVVDRCLKLFEKVIVAVGSQAQKIPLFTVDERLEMMHEVLKDKKNVEVDTFEGLLVNYADSKGAVAVVRGLRAVSDFEYEFQMALMSRKLLPSVERIFLVPAEEHVYLSSSVVKEIAGLGGDVSQFVPEVVAERLKAKQGKK</sequence>
<keyword evidence="3 9" id="KW-0548">Nucleotidyltransferase</keyword>
<comment type="subcellular location">
    <subcellularLocation>
        <location evidence="9">Cytoplasm</location>
    </subcellularLocation>
</comment>
<feature type="binding site" evidence="9">
    <location>
        <position position="73"/>
    </location>
    <ligand>
        <name>substrate</name>
    </ligand>
</feature>
<feature type="binding site" evidence="9">
    <location>
        <begin position="9"/>
        <end position="10"/>
    </location>
    <ligand>
        <name>ATP</name>
        <dbReference type="ChEBI" id="CHEBI:30616"/>
    </ligand>
</feature>
<evidence type="ECO:0000256" key="8">
    <source>
        <dbReference type="ARBA" id="ARBA00029346"/>
    </source>
</evidence>
<dbReference type="PANTHER" id="PTHR21342:SF1">
    <property type="entry name" value="PHOSPHOPANTETHEINE ADENYLYLTRANSFERASE"/>
    <property type="match status" value="1"/>
</dbReference>
<gene>
    <name evidence="9 11" type="primary">coaD</name>
    <name evidence="11" type="ORF">E3J62_03785</name>
</gene>
<dbReference type="PANTHER" id="PTHR21342">
    <property type="entry name" value="PHOSPHOPANTETHEINE ADENYLYLTRANSFERASE"/>
    <property type="match status" value="1"/>
</dbReference>
<comment type="catalytic activity">
    <reaction evidence="8 9">
        <text>(R)-4'-phosphopantetheine + ATP + H(+) = 3'-dephospho-CoA + diphosphate</text>
        <dbReference type="Rhea" id="RHEA:19801"/>
        <dbReference type="ChEBI" id="CHEBI:15378"/>
        <dbReference type="ChEBI" id="CHEBI:30616"/>
        <dbReference type="ChEBI" id="CHEBI:33019"/>
        <dbReference type="ChEBI" id="CHEBI:57328"/>
        <dbReference type="ChEBI" id="CHEBI:61723"/>
        <dbReference type="EC" id="2.7.7.3"/>
    </reaction>
</comment>
<keyword evidence="6 9" id="KW-0460">Magnesium</keyword>
<evidence type="ECO:0000256" key="3">
    <source>
        <dbReference type="ARBA" id="ARBA00022695"/>
    </source>
</evidence>
<evidence type="ECO:0000256" key="4">
    <source>
        <dbReference type="ARBA" id="ARBA00022741"/>
    </source>
</evidence>
<dbReference type="GO" id="GO:0004595">
    <property type="term" value="F:pantetheine-phosphate adenylyltransferase activity"/>
    <property type="evidence" value="ECO:0007669"/>
    <property type="project" value="UniProtKB-UniRule"/>
</dbReference>
<evidence type="ECO:0000259" key="10">
    <source>
        <dbReference type="Pfam" id="PF01467"/>
    </source>
</evidence>
<dbReference type="UniPathway" id="UPA00241">
    <property type="reaction ID" value="UER00355"/>
</dbReference>
<dbReference type="InterPro" id="IPR014729">
    <property type="entry name" value="Rossmann-like_a/b/a_fold"/>
</dbReference>
<evidence type="ECO:0000256" key="6">
    <source>
        <dbReference type="ARBA" id="ARBA00022842"/>
    </source>
</evidence>
<dbReference type="InterPro" id="IPR004821">
    <property type="entry name" value="Cyt_trans-like"/>
</dbReference>
<comment type="pathway">
    <text evidence="9">Cofactor biosynthesis; coenzyme A biosynthesis; CoA from (R)-pantothenate: step 4/5.</text>
</comment>
<dbReference type="EC" id="2.7.7.3" evidence="9"/>
<dbReference type="NCBIfam" id="TIGR01510">
    <property type="entry name" value="coaD_prev_kdtB"/>
    <property type="match status" value="1"/>
</dbReference>
<feature type="binding site" evidence="9">
    <location>
        <position position="17"/>
    </location>
    <ligand>
        <name>ATP</name>
        <dbReference type="ChEBI" id="CHEBI:30616"/>
    </ligand>
</feature>
<keyword evidence="5 9" id="KW-0067">ATP-binding</keyword>
<comment type="caution">
    <text evidence="11">The sequence shown here is derived from an EMBL/GenBank/DDBJ whole genome shotgun (WGS) entry which is preliminary data.</text>
</comment>
<keyword evidence="4 9" id="KW-0547">Nucleotide-binding</keyword>
<dbReference type="NCBIfam" id="TIGR00125">
    <property type="entry name" value="cyt_tran_rel"/>
    <property type="match status" value="1"/>
</dbReference>
<feature type="binding site" evidence="9">
    <location>
        <position position="9"/>
    </location>
    <ligand>
        <name>substrate</name>
    </ligand>
</feature>
<dbReference type="Proteomes" id="UP000315525">
    <property type="component" value="Unassembled WGS sequence"/>
</dbReference>
<reference evidence="11 12" key="1">
    <citation type="submission" date="2019-03" db="EMBL/GenBank/DDBJ databases">
        <title>Metabolic potential of uncultured bacteria and archaea associated with petroleum seepage in deep-sea sediments.</title>
        <authorList>
            <person name="Dong X."/>
            <person name="Hubert C."/>
        </authorList>
    </citation>
    <scope>NUCLEOTIDE SEQUENCE [LARGE SCALE GENOMIC DNA]</scope>
    <source>
        <strain evidence="11">E44_bin18</strain>
    </source>
</reference>
<comment type="subunit">
    <text evidence="9">Homohexamer.</text>
</comment>
<name>A0A523UW04_UNCT6</name>
<evidence type="ECO:0000256" key="5">
    <source>
        <dbReference type="ARBA" id="ARBA00022840"/>
    </source>
</evidence>
<keyword evidence="1 9" id="KW-0963">Cytoplasm</keyword>
<evidence type="ECO:0000256" key="9">
    <source>
        <dbReference type="HAMAP-Rule" id="MF_00151"/>
    </source>
</evidence>
<dbReference type="SUPFAM" id="SSF52374">
    <property type="entry name" value="Nucleotidylyl transferase"/>
    <property type="match status" value="1"/>
</dbReference>
<evidence type="ECO:0000256" key="7">
    <source>
        <dbReference type="ARBA" id="ARBA00022993"/>
    </source>
</evidence>
<comment type="function">
    <text evidence="9">Reversibly transfers an adenylyl group from ATP to 4'-phosphopantetheine, yielding dephospho-CoA (dPCoA) and pyrophosphate.</text>
</comment>
<dbReference type="AlphaFoldDB" id="A0A523UW04"/>
<protein>
    <recommendedName>
        <fullName evidence="9">Phosphopantetheine adenylyltransferase</fullName>
        <ecNumber evidence="9">2.7.7.3</ecNumber>
    </recommendedName>
    <alternativeName>
        <fullName evidence="9">Dephospho-CoA pyrophosphorylase</fullName>
    </alternativeName>
    <alternativeName>
        <fullName evidence="9">Pantetheine-phosphate adenylyltransferase</fullName>
        <shortName evidence="9">PPAT</shortName>
    </alternativeName>
</protein>
<feature type="site" description="Transition state stabilizer" evidence="9">
    <location>
        <position position="17"/>
    </location>
</feature>
<comment type="similarity">
    <text evidence="9">Belongs to the bacterial CoaD family.</text>
</comment>
<dbReference type="PRINTS" id="PR01020">
    <property type="entry name" value="LPSBIOSNTHSS"/>
</dbReference>
<evidence type="ECO:0000256" key="1">
    <source>
        <dbReference type="ARBA" id="ARBA00022490"/>
    </source>
</evidence>
<dbReference type="InterPro" id="IPR001980">
    <property type="entry name" value="PPAT"/>
</dbReference>
<keyword evidence="2 9" id="KW-0808">Transferase</keyword>
<dbReference type="CDD" id="cd02163">
    <property type="entry name" value="PPAT"/>
    <property type="match status" value="1"/>
</dbReference>
<dbReference type="GO" id="GO:0015937">
    <property type="term" value="P:coenzyme A biosynthetic process"/>
    <property type="evidence" value="ECO:0007669"/>
    <property type="project" value="UniProtKB-UniRule"/>
</dbReference>
<evidence type="ECO:0000313" key="11">
    <source>
        <dbReference type="EMBL" id="TET46732.1"/>
    </source>
</evidence>
<accession>A0A523UW04</accession>
<dbReference type="Gene3D" id="3.40.50.620">
    <property type="entry name" value="HUPs"/>
    <property type="match status" value="1"/>
</dbReference>
<feature type="binding site" evidence="9">
    <location>
        <position position="98"/>
    </location>
    <ligand>
        <name>ATP</name>
        <dbReference type="ChEBI" id="CHEBI:30616"/>
    </ligand>
</feature>
<keyword evidence="7 9" id="KW-0173">Coenzyme A biosynthesis</keyword>
<feature type="binding site" evidence="9">
    <location>
        <position position="87"/>
    </location>
    <ligand>
        <name>substrate</name>
    </ligand>
</feature>
<dbReference type="GO" id="GO:0005737">
    <property type="term" value="C:cytoplasm"/>
    <property type="evidence" value="ECO:0007669"/>
    <property type="project" value="UniProtKB-SubCell"/>
</dbReference>
<feature type="binding site" evidence="9">
    <location>
        <begin position="88"/>
        <end position="90"/>
    </location>
    <ligand>
        <name>ATP</name>
        <dbReference type="ChEBI" id="CHEBI:30616"/>
    </ligand>
</feature>
<feature type="binding site" evidence="9">
    <location>
        <begin position="123"/>
        <end position="129"/>
    </location>
    <ligand>
        <name>ATP</name>
        <dbReference type="ChEBI" id="CHEBI:30616"/>
    </ligand>
</feature>
<feature type="domain" description="Cytidyltransferase-like" evidence="10">
    <location>
        <begin position="5"/>
        <end position="133"/>
    </location>
</feature>
<evidence type="ECO:0000256" key="2">
    <source>
        <dbReference type="ARBA" id="ARBA00022679"/>
    </source>
</evidence>
<dbReference type="EMBL" id="SOJN01000046">
    <property type="protein sequence ID" value="TET46732.1"/>
    <property type="molecule type" value="Genomic_DNA"/>
</dbReference>
<feature type="binding site" evidence="9">
    <location>
        <position position="41"/>
    </location>
    <ligand>
        <name>substrate</name>
    </ligand>
</feature>
<comment type="cofactor">
    <cofactor evidence="9">
        <name>Mg(2+)</name>
        <dbReference type="ChEBI" id="CHEBI:18420"/>
    </cofactor>
</comment>
<dbReference type="Pfam" id="PF01467">
    <property type="entry name" value="CTP_transf_like"/>
    <property type="match status" value="1"/>
</dbReference>
<dbReference type="GO" id="GO:0005524">
    <property type="term" value="F:ATP binding"/>
    <property type="evidence" value="ECO:0007669"/>
    <property type="project" value="UniProtKB-KW"/>
</dbReference>